<dbReference type="Pfam" id="PF01471">
    <property type="entry name" value="PG_binding_1"/>
    <property type="match status" value="1"/>
</dbReference>
<dbReference type="Gene3D" id="1.10.101.10">
    <property type="entry name" value="PGBD-like superfamily/PGBD"/>
    <property type="match status" value="1"/>
</dbReference>
<evidence type="ECO:0000259" key="1">
    <source>
        <dbReference type="Pfam" id="PF01471"/>
    </source>
</evidence>
<comment type="caution">
    <text evidence="2">The sequence shown here is derived from an EMBL/GenBank/DDBJ whole genome shotgun (WGS) entry which is preliminary data.</text>
</comment>
<protein>
    <submittedName>
        <fullName evidence="2">Peptidoglycan-binding protein</fullName>
    </submittedName>
</protein>
<dbReference type="SUPFAM" id="SSF47090">
    <property type="entry name" value="PGBD-like"/>
    <property type="match status" value="1"/>
</dbReference>
<gene>
    <name evidence="2" type="ORF">IAA52_08075</name>
</gene>
<evidence type="ECO:0000313" key="2">
    <source>
        <dbReference type="EMBL" id="HIQ83046.1"/>
    </source>
</evidence>
<sequence length="203" mass="21661">MGLGEFVKYTDDKHCKGGRSLARGDILCTRSKGHTVVVLNDGDLFDGEENAGWELGDRILRDGDYGADVEELQQRLKAAGYDPGEIDGEYGPNTEGAVRALQKDAEIAVDGEFGPDSLKALEALEVDDGKDEEAEDKPATAGNVVVSGGDAYIRTGPGTQYPKAGLARNGEKYVNANPDKWVPVLVGGEIRWISGKYAKTEGA</sequence>
<organism evidence="2 3">
    <name type="scientific">Candidatus Pullichristensenella stercorigallinarum</name>
    <dbReference type="NCBI Taxonomy" id="2840909"/>
    <lineage>
        <taxon>Bacteria</taxon>
        <taxon>Bacillati</taxon>
        <taxon>Bacillota</taxon>
        <taxon>Clostridia</taxon>
        <taxon>Candidatus Pullichristensenella</taxon>
    </lineage>
</organism>
<dbReference type="EMBL" id="DVFZ01000082">
    <property type="protein sequence ID" value="HIQ83046.1"/>
    <property type="molecule type" value="Genomic_DNA"/>
</dbReference>
<dbReference type="Proteomes" id="UP000824260">
    <property type="component" value="Unassembled WGS sequence"/>
</dbReference>
<dbReference type="InterPro" id="IPR002477">
    <property type="entry name" value="Peptidoglycan-bd-like"/>
</dbReference>
<feature type="domain" description="Peptidoglycan binding-like" evidence="1">
    <location>
        <begin position="66"/>
        <end position="121"/>
    </location>
</feature>
<accession>A0A9D1CWQ8</accession>
<name>A0A9D1CWQ8_9FIRM</name>
<dbReference type="Gene3D" id="2.30.30.40">
    <property type="entry name" value="SH3 Domains"/>
    <property type="match status" value="1"/>
</dbReference>
<proteinExistence type="predicted"/>
<dbReference type="AlphaFoldDB" id="A0A9D1CWQ8"/>
<reference evidence="2" key="2">
    <citation type="journal article" date="2021" name="PeerJ">
        <title>Extensive microbial diversity within the chicken gut microbiome revealed by metagenomics and culture.</title>
        <authorList>
            <person name="Gilroy R."/>
            <person name="Ravi A."/>
            <person name="Getino M."/>
            <person name="Pursley I."/>
            <person name="Horton D.L."/>
            <person name="Alikhan N.F."/>
            <person name="Baker D."/>
            <person name="Gharbi K."/>
            <person name="Hall N."/>
            <person name="Watson M."/>
            <person name="Adriaenssens E.M."/>
            <person name="Foster-Nyarko E."/>
            <person name="Jarju S."/>
            <person name="Secka A."/>
            <person name="Antonio M."/>
            <person name="Oren A."/>
            <person name="Chaudhuri R.R."/>
            <person name="La Ragione R."/>
            <person name="Hildebrand F."/>
            <person name="Pallen M.J."/>
        </authorList>
    </citation>
    <scope>NUCLEOTIDE SEQUENCE</scope>
    <source>
        <strain evidence="2">ChiSjej6B24-2974</strain>
    </source>
</reference>
<dbReference type="InterPro" id="IPR036366">
    <property type="entry name" value="PGBDSf"/>
</dbReference>
<evidence type="ECO:0000313" key="3">
    <source>
        <dbReference type="Proteomes" id="UP000824260"/>
    </source>
</evidence>
<dbReference type="InterPro" id="IPR036365">
    <property type="entry name" value="PGBD-like_sf"/>
</dbReference>
<reference evidence="2" key="1">
    <citation type="submission" date="2020-10" db="EMBL/GenBank/DDBJ databases">
        <authorList>
            <person name="Gilroy R."/>
        </authorList>
    </citation>
    <scope>NUCLEOTIDE SEQUENCE</scope>
    <source>
        <strain evidence="2">ChiSjej6B24-2974</strain>
    </source>
</reference>